<protein>
    <submittedName>
        <fullName evidence="1">Uncharacterized protein</fullName>
    </submittedName>
</protein>
<keyword evidence="2" id="KW-1185">Reference proteome</keyword>
<dbReference type="EMBL" id="KL142378">
    <property type="protein sequence ID" value="KDR76555.1"/>
    <property type="molecule type" value="Genomic_DNA"/>
</dbReference>
<name>A0A067T043_GALM3</name>
<organism evidence="1 2">
    <name type="scientific">Galerina marginata (strain CBS 339.88)</name>
    <dbReference type="NCBI Taxonomy" id="685588"/>
    <lineage>
        <taxon>Eukaryota</taxon>
        <taxon>Fungi</taxon>
        <taxon>Dikarya</taxon>
        <taxon>Basidiomycota</taxon>
        <taxon>Agaricomycotina</taxon>
        <taxon>Agaricomycetes</taxon>
        <taxon>Agaricomycetidae</taxon>
        <taxon>Agaricales</taxon>
        <taxon>Agaricineae</taxon>
        <taxon>Strophariaceae</taxon>
        <taxon>Galerina</taxon>
    </lineage>
</organism>
<evidence type="ECO:0000313" key="2">
    <source>
        <dbReference type="Proteomes" id="UP000027222"/>
    </source>
</evidence>
<dbReference type="AlphaFoldDB" id="A0A067T043"/>
<dbReference type="OrthoDB" id="3045590at2759"/>
<accession>A0A067T043</accession>
<reference evidence="2" key="1">
    <citation type="journal article" date="2014" name="Proc. Natl. Acad. Sci. U.S.A.">
        <title>Extensive sampling of basidiomycete genomes demonstrates inadequacy of the white-rot/brown-rot paradigm for wood decay fungi.</title>
        <authorList>
            <person name="Riley R."/>
            <person name="Salamov A.A."/>
            <person name="Brown D.W."/>
            <person name="Nagy L.G."/>
            <person name="Floudas D."/>
            <person name="Held B.W."/>
            <person name="Levasseur A."/>
            <person name="Lombard V."/>
            <person name="Morin E."/>
            <person name="Otillar R."/>
            <person name="Lindquist E.A."/>
            <person name="Sun H."/>
            <person name="LaButti K.M."/>
            <person name="Schmutz J."/>
            <person name="Jabbour D."/>
            <person name="Luo H."/>
            <person name="Baker S.E."/>
            <person name="Pisabarro A.G."/>
            <person name="Walton J.D."/>
            <person name="Blanchette R.A."/>
            <person name="Henrissat B."/>
            <person name="Martin F."/>
            <person name="Cullen D."/>
            <person name="Hibbett D.S."/>
            <person name="Grigoriev I.V."/>
        </authorList>
    </citation>
    <scope>NUCLEOTIDE SEQUENCE [LARGE SCALE GENOMIC DNA]</scope>
    <source>
        <strain evidence="2">CBS 339.88</strain>
    </source>
</reference>
<dbReference type="HOGENOM" id="CLU_933963_0_0_1"/>
<gene>
    <name evidence="1" type="ORF">GALMADRAFT_246949</name>
</gene>
<sequence>MPLLEILEFNEGKGAGAVLDPPVVRRDSLPRAVLSQLKELDLDLGTALAKHVAVLEHLVLAPRLQFCLQSYVLSPASADLVAVHCVLCSYLQLSFKNELPNDVKIIMDRDYILVYLSKDSRKFTFKFEFYDDVPDMSVFLEPISLISLENSARLSININGVALAATDTALSRIVLSSASIKELHTTAYSLRFLLSLSMSTDTILFPILKLLRLDGPQEVAPVLDFLSRRYMQEAPIQGLDFCQYQWARSCDFQSLERFNGLRVFWKGNGGSTKEYTCGSGNAQVLDFTQNLSEP</sequence>
<evidence type="ECO:0000313" key="1">
    <source>
        <dbReference type="EMBL" id="KDR76555.1"/>
    </source>
</evidence>
<dbReference type="Proteomes" id="UP000027222">
    <property type="component" value="Unassembled WGS sequence"/>
</dbReference>
<proteinExistence type="predicted"/>